<dbReference type="InterPro" id="IPR050808">
    <property type="entry name" value="Phage_Integrase"/>
</dbReference>
<organism evidence="8 9">
    <name type="scientific">Methylobacterium soli</name>
    <dbReference type="NCBI Taxonomy" id="553447"/>
    <lineage>
        <taxon>Bacteria</taxon>
        <taxon>Pseudomonadati</taxon>
        <taxon>Pseudomonadota</taxon>
        <taxon>Alphaproteobacteria</taxon>
        <taxon>Hyphomicrobiales</taxon>
        <taxon>Methylobacteriaceae</taxon>
        <taxon>Methylobacterium</taxon>
    </lineage>
</organism>
<name>A0A6L3SWX1_9HYPH</name>
<comment type="similarity">
    <text evidence="1">Belongs to the 'phage' integrase family.</text>
</comment>
<dbReference type="InterPro" id="IPR053876">
    <property type="entry name" value="Phage_int_M"/>
</dbReference>
<dbReference type="GO" id="GO:0015074">
    <property type="term" value="P:DNA integration"/>
    <property type="evidence" value="ECO:0007669"/>
    <property type="project" value="UniProtKB-KW"/>
</dbReference>
<evidence type="ECO:0000256" key="4">
    <source>
        <dbReference type="ARBA" id="ARBA00023172"/>
    </source>
</evidence>
<dbReference type="SUPFAM" id="SSF56349">
    <property type="entry name" value="DNA breaking-rejoining enzymes"/>
    <property type="match status" value="1"/>
</dbReference>
<dbReference type="InterPro" id="IPR025166">
    <property type="entry name" value="Integrase_DNA_bind_dom"/>
</dbReference>
<dbReference type="Proteomes" id="UP000474159">
    <property type="component" value="Unassembled WGS sequence"/>
</dbReference>
<dbReference type="Gene3D" id="1.10.443.10">
    <property type="entry name" value="Intergrase catalytic core"/>
    <property type="match status" value="1"/>
</dbReference>
<dbReference type="InterPro" id="IPR038488">
    <property type="entry name" value="Integrase_DNA-bd_sf"/>
</dbReference>
<dbReference type="InterPro" id="IPR002104">
    <property type="entry name" value="Integrase_catalytic"/>
</dbReference>
<dbReference type="InterPro" id="IPR011010">
    <property type="entry name" value="DNA_brk_join_enz"/>
</dbReference>
<evidence type="ECO:0000256" key="5">
    <source>
        <dbReference type="PROSITE-ProRule" id="PRU01248"/>
    </source>
</evidence>
<proteinExistence type="inferred from homology"/>
<reference evidence="8 9" key="1">
    <citation type="submission" date="2019-09" db="EMBL/GenBank/DDBJ databases">
        <title>YIM 48816 draft genome.</title>
        <authorList>
            <person name="Jiang L."/>
        </authorList>
    </citation>
    <scope>NUCLEOTIDE SEQUENCE [LARGE SCALE GENOMIC DNA]</scope>
    <source>
        <strain evidence="8 9">YIM 48816</strain>
    </source>
</reference>
<dbReference type="Gene3D" id="1.10.150.130">
    <property type="match status" value="1"/>
</dbReference>
<dbReference type="PROSITE" id="PS51898">
    <property type="entry name" value="TYR_RECOMBINASE"/>
    <property type="match status" value="1"/>
</dbReference>
<dbReference type="Pfam" id="PF22022">
    <property type="entry name" value="Phage_int_M"/>
    <property type="match status" value="1"/>
</dbReference>
<gene>
    <name evidence="8" type="ORF">F6X53_14855</name>
</gene>
<evidence type="ECO:0000259" key="6">
    <source>
        <dbReference type="PROSITE" id="PS51898"/>
    </source>
</evidence>
<dbReference type="CDD" id="cd00801">
    <property type="entry name" value="INT_P4_C"/>
    <property type="match status" value="1"/>
</dbReference>
<dbReference type="InterPro" id="IPR013762">
    <property type="entry name" value="Integrase-like_cat_sf"/>
</dbReference>
<dbReference type="Pfam" id="PF13356">
    <property type="entry name" value="Arm-DNA-bind_3"/>
    <property type="match status" value="1"/>
</dbReference>
<dbReference type="GO" id="GO:0006310">
    <property type="term" value="P:DNA recombination"/>
    <property type="evidence" value="ECO:0007669"/>
    <property type="project" value="UniProtKB-KW"/>
</dbReference>
<dbReference type="PROSITE" id="PS51900">
    <property type="entry name" value="CB"/>
    <property type="match status" value="1"/>
</dbReference>
<feature type="domain" description="Core-binding (CB)" evidence="7">
    <location>
        <begin position="98"/>
        <end position="179"/>
    </location>
</feature>
<dbReference type="PANTHER" id="PTHR30629">
    <property type="entry name" value="PROPHAGE INTEGRASE"/>
    <property type="match status" value="1"/>
</dbReference>
<sequence>MGKLTAKLIENLKEPGKYEDGDGLRLVVGKGASRKWVLRYRFGQQRREMGLGSYPAVSLKAARDASAALRAQLVQRVDPLAAKQAEEEAQRLVVAKTWTFEECAKEYISAHSLGWKNEKHRQQWPNTLATYAYPVIGSKPVQEVTTADVLAILKPIWMSKTETASRVRNRIELVLDAAKAQGYRSGENPALWRGHLDKLLPRRSKARAVTHRPAMPWDEVPAFVRLLETKRSGAARALRFTILTARRSTEVLHATWSEFDLKARVWTIPGQRMKAGKPHRVPLTEAMLAVLELQRGHDDVWVFPGWRLGRPFSNMAMVKVMRDAALGHFVPHGFRSTFRDWAAECTHFPSEVVEMALAHTIENRVEAAYRRGDLFEKRRTLMEVWTAYSTSHPAVKVERNLIHAAA</sequence>
<evidence type="ECO:0000256" key="2">
    <source>
        <dbReference type="ARBA" id="ARBA00022908"/>
    </source>
</evidence>
<dbReference type="RefSeq" id="WP_151000986.1">
    <property type="nucleotide sequence ID" value="NZ_BPQY01000023.1"/>
</dbReference>
<dbReference type="InterPro" id="IPR044068">
    <property type="entry name" value="CB"/>
</dbReference>
<feature type="domain" description="Tyr recombinase" evidence="6">
    <location>
        <begin position="210"/>
        <end position="382"/>
    </location>
</feature>
<dbReference type="OrthoDB" id="9795573at2"/>
<keyword evidence="3 5" id="KW-0238">DNA-binding</keyword>
<dbReference type="Gene3D" id="3.30.160.390">
    <property type="entry name" value="Integrase, DNA-binding domain"/>
    <property type="match status" value="1"/>
</dbReference>
<dbReference type="InterPro" id="IPR010998">
    <property type="entry name" value="Integrase_recombinase_N"/>
</dbReference>
<dbReference type="Pfam" id="PF00589">
    <property type="entry name" value="Phage_integrase"/>
    <property type="match status" value="1"/>
</dbReference>
<dbReference type="GO" id="GO:0003677">
    <property type="term" value="F:DNA binding"/>
    <property type="evidence" value="ECO:0007669"/>
    <property type="project" value="UniProtKB-UniRule"/>
</dbReference>
<evidence type="ECO:0000256" key="1">
    <source>
        <dbReference type="ARBA" id="ARBA00008857"/>
    </source>
</evidence>
<evidence type="ECO:0000313" key="9">
    <source>
        <dbReference type="Proteomes" id="UP000474159"/>
    </source>
</evidence>
<dbReference type="EMBL" id="VZZK01000014">
    <property type="protein sequence ID" value="KAB1078366.1"/>
    <property type="molecule type" value="Genomic_DNA"/>
</dbReference>
<dbReference type="AlphaFoldDB" id="A0A6L3SWX1"/>
<keyword evidence="4" id="KW-0233">DNA recombination</keyword>
<keyword evidence="9" id="KW-1185">Reference proteome</keyword>
<keyword evidence="2" id="KW-0229">DNA integration</keyword>
<evidence type="ECO:0000313" key="8">
    <source>
        <dbReference type="EMBL" id="KAB1078366.1"/>
    </source>
</evidence>
<dbReference type="PANTHER" id="PTHR30629:SF2">
    <property type="entry name" value="PROPHAGE INTEGRASE INTS-RELATED"/>
    <property type="match status" value="1"/>
</dbReference>
<protein>
    <submittedName>
        <fullName evidence="8">DUF4102 domain-containing protein</fullName>
    </submittedName>
</protein>
<comment type="caution">
    <text evidence="8">The sequence shown here is derived from an EMBL/GenBank/DDBJ whole genome shotgun (WGS) entry which is preliminary data.</text>
</comment>
<evidence type="ECO:0000259" key="7">
    <source>
        <dbReference type="PROSITE" id="PS51900"/>
    </source>
</evidence>
<accession>A0A6L3SWX1</accession>
<evidence type="ECO:0000256" key="3">
    <source>
        <dbReference type="ARBA" id="ARBA00023125"/>
    </source>
</evidence>